<dbReference type="Pfam" id="PF00668">
    <property type="entry name" value="Condensation"/>
    <property type="match status" value="1"/>
</dbReference>
<evidence type="ECO:0000313" key="3">
    <source>
        <dbReference type="EMBL" id="RMT40019.1"/>
    </source>
</evidence>
<dbReference type="EMBL" id="RBTH01000359">
    <property type="protein sequence ID" value="RMT40019.1"/>
    <property type="molecule type" value="Genomic_DNA"/>
</dbReference>
<dbReference type="PANTHER" id="PTHR45527">
    <property type="entry name" value="NONRIBOSOMAL PEPTIDE SYNTHETASE"/>
    <property type="match status" value="1"/>
</dbReference>
<feature type="non-terminal residue" evidence="3">
    <location>
        <position position="1"/>
    </location>
</feature>
<dbReference type="Gene3D" id="3.30.559.10">
    <property type="entry name" value="Chloramphenicol acetyltransferase-like domain"/>
    <property type="match status" value="1"/>
</dbReference>
<dbReference type="GO" id="GO:0031177">
    <property type="term" value="F:phosphopantetheine binding"/>
    <property type="evidence" value="ECO:0007669"/>
    <property type="project" value="TreeGrafter"/>
</dbReference>
<dbReference type="Proteomes" id="UP000268096">
    <property type="component" value="Unassembled WGS sequence"/>
</dbReference>
<dbReference type="GO" id="GO:0003824">
    <property type="term" value="F:catalytic activity"/>
    <property type="evidence" value="ECO:0007669"/>
    <property type="project" value="InterPro"/>
</dbReference>
<evidence type="ECO:0000259" key="2">
    <source>
        <dbReference type="Pfam" id="PF00668"/>
    </source>
</evidence>
<accession>A0A3M5KWI0</accession>
<dbReference type="SUPFAM" id="SSF52777">
    <property type="entry name" value="CoA-dependent acyltransferases"/>
    <property type="match status" value="2"/>
</dbReference>
<dbReference type="InterPro" id="IPR000873">
    <property type="entry name" value="AMP-dep_synth/lig_dom"/>
</dbReference>
<comment type="caution">
    <text evidence="3">The sequence shown here is derived from an EMBL/GenBank/DDBJ whole genome shotgun (WGS) entry which is preliminary data.</text>
</comment>
<evidence type="ECO:0000313" key="4">
    <source>
        <dbReference type="Proteomes" id="UP000268096"/>
    </source>
</evidence>
<proteinExistence type="predicted"/>
<dbReference type="CDD" id="cd19544">
    <property type="entry name" value="E-C_NRPS"/>
    <property type="match status" value="1"/>
</dbReference>
<dbReference type="PANTHER" id="PTHR45527:SF1">
    <property type="entry name" value="FATTY ACID SYNTHASE"/>
    <property type="match status" value="1"/>
</dbReference>
<organism evidence="3 4">
    <name type="scientific">Pseudomonas syringae pv. solidagae</name>
    <dbReference type="NCBI Taxonomy" id="264458"/>
    <lineage>
        <taxon>Bacteria</taxon>
        <taxon>Pseudomonadati</taxon>
        <taxon>Pseudomonadota</taxon>
        <taxon>Gammaproteobacteria</taxon>
        <taxon>Pseudomonadales</taxon>
        <taxon>Pseudomonadaceae</taxon>
        <taxon>Pseudomonas</taxon>
        <taxon>Pseudomonas syringae</taxon>
    </lineage>
</organism>
<dbReference type="InterPro" id="IPR042099">
    <property type="entry name" value="ANL_N_sf"/>
</dbReference>
<dbReference type="InterPro" id="IPR001242">
    <property type="entry name" value="Condensation_dom"/>
</dbReference>
<dbReference type="GO" id="GO:0044550">
    <property type="term" value="P:secondary metabolite biosynthetic process"/>
    <property type="evidence" value="ECO:0007669"/>
    <property type="project" value="TreeGrafter"/>
</dbReference>
<reference evidence="3 4" key="1">
    <citation type="submission" date="2018-08" db="EMBL/GenBank/DDBJ databases">
        <title>Recombination of ecologically and evolutionarily significant loci maintains genetic cohesion in the Pseudomonas syringae species complex.</title>
        <authorList>
            <person name="Dillon M."/>
            <person name="Thakur S."/>
            <person name="Almeida R.N.D."/>
            <person name="Weir B.S."/>
            <person name="Guttman D.S."/>
        </authorList>
    </citation>
    <scope>NUCLEOTIDE SEQUENCE [LARGE SCALE GENOMIC DNA]</scope>
    <source>
        <strain evidence="3 4">ICMP 16926</strain>
    </source>
</reference>
<dbReference type="Gene3D" id="3.40.50.12780">
    <property type="entry name" value="N-terminal domain of ligase-like"/>
    <property type="match status" value="1"/>
</dbReference>
<protein>
    <submittedName>
        <fullName evidence="3">Amino acid adenylation</fullName>
    </submittedName>
</protein>
<dbReference type="RefSeq" id="WP_147474975.1">
    <property type="nucleotide sequence ID" value="NZ_RBTH01000359.1"/>
</dbReference>
<gene>
    <name evidence="3" type="ORF">ALP48_04982</name>
</gene>
<sequence>RQAQLPVHTLTLTPEEDALSQLDRLSDPGRLRLDLRQAPLLLAYIARDPNSERWLLALIDHHMISDHVTVELILEEIRLLMRGQSADLLPPQPYRDFVAQTLASPSSAHEAYFTRRLADVDSPTAPFELLEVQGDGNDVEEAKLALNSDLCIRIRTQARERGMSPAVLFHVAWAQVMARCTGRDDVVFGTVVTGRLQGTAGAERAMGMFMNTLPVRVQLTTQGAQELVMATHRDLSELLSHEQASLALAQRCSSVATGVPLFSSLLNYRHQGEDSRLQWPGMRLLDGTERTNYPLCLSVNDYGSELDLIIHSMQPANPQRLCAMMQCALEQLTDALAHTPQMAVTQLDVLPAAERNLLLETFNQTRQDYPTDLCIQHLFEAQVRTQPDAIAVAVQGQRLSYADLNRQANRLAHHLISLGIVPDDRVAI</sequence>
<dbReference type="Pfam" id="PF00501">
    <property type="entry name" value="AMP-binding"/>
    <property type="match status" value="1"/>
</dbReference>
<feature type="non-terminal residue" evidence="3">
    <location>
        <position position="428"/>
    </location>
</feature>
<dbReference type="Gene3D" id="3.30.559.30">
    <property type="entry name" value="Nonribosomal peptide synthetase, condensation domain"/>
    <property type="match status" value="1"/>
</dbReference>
<name>A0A3M5KWI0_PSESX</name>
<dbReference type="InterPro" id="IPR023213">
    <property type="entry name" value="CAT-like_dom_sf"/>
</dbReference>
<dbReference type="GO" id="GO:0043041">
    <property type="term" value="P:amino acid activation for nonribosomal peptide biosynthetic process"/>
    <property type="evidence" value="ECO:0007669"/>
    <property type="project" value="TreeGrafter"/>
</dbReference>
<dbReference type="GO" id="GO:0005737">
    <property type="term" value="C:cytoplasm"/>
    <property type="evidence" value="ECO:0007669"/>
    <property type="project" value="TreeGrafter"/>
</dbReference>
<feature type="domain" description="Condensation" evidence="2">
    <location>
        <begin position="30"/>
        <end position="359"/>
    </location>
</feature>
<evidence type="ECO:0000259" key="1">
    <source>
        <dbReference type="Pfam" id="PF00501"/>
    </source>
</evidence>
<dbReference type="SUPFAM" id="SSF56801">
    <property type="entry name" value="Acetyl-CoA synthetase-like"/>
    <property type="match status" value="1"/>
</dbReference>
<dbReference type="AlphaFoldDB" id="A0A3M5KWI0"/>
<feature type="domain" description="AMP-dependent synthetase/ligase" evidence="1">
    <location>
        <begin position="379"/>
        <end position="428"/>
    </location>
</feature>